<name>A0ABU7KKK0_9ACTN</name>
<keyword evidence="6" id="KW-0201">Cytochrome c-type biogenesis</keyword>
<protein>
    <submittedName>
        <fullName evidence="14">Heme lyase CcmF/NrfE family subunit</fullName>
    </submittedName>
</protein>
<feature type="transmembrane region" description="Helical" evidence="11">
    <location>
        <begin position="128"/>
        <end position="148"/>
    </location>
</feature>
<sequence length="675" mass="71607">MTATLGQFALFAGLFTAASAAYWWLIAARAQDGPSTPWVWRLARWATWGMFAAAVIAVAAMEWALITHDFSIRYVAENGGRAVPVYYTAISLWAALEGSLLLWLLVLAGLTVAVMLRAGAQGRELHPWALSVMGWVAVFFFGLAIFAGNAFETISPVPADGPGPNPLLQDHPLMGVHPPLLYVGYAGMTIPFAYAVAALATGRTGGAWVAVTRRWTLLAWTSLTVAIVMGGWWSYEVLGWGGYWAWDPVENASIIPWFVATALLHSMMAQSRRATLRVWNLVLALTTFILVLVGTFITRSGVIQSVHSFTQSPVGPVLLGFIGVVVLFSGALLLWRADRLGPDEGMGGGLSRESVFLGNNLLLVALAFTVLLGTVFPLIAEAVNGARISVGAPYFNRMAVPLALAVVLLMGVGPLVPWGRASPRALTRRLAVPALAGLAVAGGLGLAGVGDVTALLTFGLAVFVLTGVAAEVGRGLASARRATDSGPLRAMGRALTRRRRYYGGLVVHVGVVMAAVAIAASQTYAVEAQQKLEVGDSFSVAGHTVQLEGIDRQRDARKMWVSAEVTLSRGDTELGSYAPALNFYQRSSEAIGTPAVHTTVTGDAYLVLVQVDEDAEWAVISLAVNPLVVWIWISTAVMAAGALIAGWPERRRHRGGPPTADSASEEPAAQPEVAP</sequence>
<dbReference type="Pfam" id="PF01578">
    <property type="entry name" value="Cytochrom_C_asm"/>
    <property type="match status" value="1"/>
</dbReference>
<evidence type="ECO:0000256" key="10">
    <source>
        <dbReference type="SAM" id="MobiDB-lite"/>
    </source>
</evidence>
<evidence type="ECO:0000259" key="13">
    <source>
        <dbReference type="Pfam" id="PF16327"/>
    </source>
</evidence>
<evidence type="ECO:0000256" key="1">
    <source>
        <dbReference type="ARBA" id="ARBA00004429"/>
    </source>
</evidence>
<feature type="transmembrane region" description="Helical" evidence="11">
    <location>
        <begin position="180"/>
        <end position="202"/>
    </location>
</feature>
<evidence type="ECO:0000313" key="14">
    <source>
        <dbReference type="EMBL" id="MEE2049672.1"/>
    </source>
</evidence>
<comment type="function">
    <text evidence="9">Required for the biogenesis of c-type cytochromes. Possible subunit of a heme lyase.</text>
</comment>
<feature type="transmembrane region" description="Helical" evidence="11">
    <location>
        <begin position="399"/>
        <end position="418"/>
    </location>
</feature>
<feature type="transmembrane region" description="Helical" evidence="11">
    <location>
        <begin position="214"/>
        <end position="234"/>
    </location>
</feature>
<organism evidence="14 15">
    <name type="scientific">Nocardiopsis tropica</name>
    <dbReference type="NCBI Taxonomy" id="109330"/>
    <lineage>
        <taxon>Bacteria</taxon>
        <taxon>Bacillati</taxon>
        <taxon>Actinomycetota</taxon>
        <taxon>Actinomycetes</taxon>
        <taxon>Streptosporangiales</taxon>
        <taxon>Nocardiopsidaceae</taxon>
        <taxon>Nocardiopsis</taxon>
    </lineage>
</organism>
<dbReference type="PRINTS" id="PR01411">
    <property type="entry name" value="CCMFBIOGNSIS"/>
</dbReference>
<dbReference type="Pfam" id="PF16327">
    <property type="entry name" value="CcmF_C"/>
    <property type="match status" value="1"/>
</dbReference>
<feature type="transmembrane region" description="Helical" evidence="11">
    <location>
        <begin position="627"/>
        <end position="647"/>
    </location>
</feature>
<dbReference type="InterPro" id="IPR003568">
    <property type="entry name" value="Cyt_c_biogenesis_CcmF"/>
</dbReference>
<dbReference type="InterPro" id="IPR002541">
    <property type="entry name" value="Cyt_c_assembly"/>
</dbReference>
<dbReference type="RefSeq" id="WP_330156934.1">
    <property type="nucleotide sequence ID" value="NZ_BAAAJA010000005.1"/>
</dbReference>
<dbReference type="PANTHER" id="PTHR43653">
    <property type="entry name" value="CYTOCHROME C ASSEMBLY PROTEIN-RELATED"/>
    <property type="match status" value="1"/>
</dbReference>
<feature type="transmembrane region" description="Helical" evidence="11">
    <location>
        <begin position="455"/>
        <end position="473"/>
    </location>
</feature>
<feature type="transmembrane region" description="Helical" evidence="11">
    <location>
        <begin position="317"/>
        <end position="335"/>
    </location>
</feature>
<comment type="subcellular location">
    <subcellularLocation>
        <location evidence="1">Cell inner membrane</location>
        <topology evidence="1">Multi-pass membrane protein</topology>
    </subcellularLocation>
</comment>
<evidence type="ECO:0000256" key="4">
    <source>
        <dbReference type="ARBA" id="ARBA00022519"/>
    </source>
</evidence>
<dbReference type="GO" id="GO:0016829">
    <property type="term" value="F:lyase activity"/>
    <property type="evidence" value="ECO:0007669"/>
    <property type="project" value="UniProtKB-KW"/>
</dbReference>
<feature type="domain" description="Cytochrome c assembly protein" evidence="12">
    <location>
        <begin position="93"/>
        <end position="300"/>
    </location>
</feature>
<evidence type="ECO:0000256" key="3">
    <source>
        <dbReference type="ARBA" id="ARBA00022475"/>
    </source>
</evidence>
<feature type="domain" description="Cytochrome c-type biogenesis protein CcmF C-terminal" evidence="13">
    <location>
        <begin position="319"/>
        <end position="645"/>
    </location>
</feature>
<dbReference type="InterPro" id="IPR003567">
    <property type="entry name" value="Cyt_c_biogenesis"/>
</dbReference>
<dbReference type="InterPro" id="IPR032523">
    <property type="entry name" value="CcmF_C"/>
</dbReference>
<evidence type="ECO:0000313" key="15">
    <source>
        <dbReference type="Proteomes" id="UP001348641"/>
    </source>
</evidence>
<evidence type="ECO:0000256" key="9">
    <source>
        <dbReference type="ARBA" id="ARBA00037230"/>
    </source>
</evidence>
<keyword evidence="14" id="KW-0456">Lyase</keyword>
<feature type="transmembrane region" description="Helical" evidence="11">
    <location>
        <begin position="86"/>
        <end position="116"/>
    </location>
</feature>
<feature type="transmembrane region" description="Helical" evidence="11">
    <location>
        <begin position="278"/>
        <end position="297"/>
    </location>
</feature>
<reference evidence="14 15" key="1">
    <citation type="submission" date="2023-07" db="EMBL/GenBank/DDBJ databases">
        <authorList>
            <person name="Girao M."/>
            <person name="Carvalho M.F."/>
        </authorList>
    </citation>
    <scope>NUCLEOTIDE SEQUENCE [LARGE SCALE GENOMIC DNA]</scope>
    <source>
        <strain evidence="14 15">66/93</strain>
    </source>
</reference>
<evidence type="ECO:0000256" key="2">
    <source>
        <dbReference type="ARBA" id="ARBA00009186"/>
    </source>
</evidence>
<dbReference type="PRINTS" id="PR01410">
    <property type="entry name" value="CCBIOGENESIS"/>
</dbReference>
<keyword evidence="7 11" id="KW-1133">Transmembrane helix</keyword>
<feature type="transmembrane region" description="Helical" evidence="11">
    <location>
        <begin position="430"/>
        <end position="449"/>
    </location>
</feature>
<evidence type="ECO:0000256" key="6">
    <source>
        <dbReference type="ARBA" id="ARBA00022748"/>
    </source>
</evidence>
<dbReference type="EMBL" id="JAUUCC010000006">
    <property type="protein sequence ID" value="MEE2049672.1"/>
    <property type="molecule type" value="Genomic_DNA"/>
</dbReference>
<keyword evidence="3" id="KW-1003">Cell membrane</keyword>
<proteinExistence type="inferred from homology"/>
<keyword evidence="4" id="KW-0997">Cell inner membrane</keyword>
<feature type="transmembrane region" description="Helical" evidence="11">
    <location>
        <begin position="254"/>
        <end position="271"/>
    </location>
</feature>
<keyword evidence="5 11" id="KW-0812">Transmembrane</keyword>
<feature type="transmembrane region" description="Helical" evidence="11">
    <location>
        <begin position="45"/>
        <end position="66"/>
    </location>
</feature>
<keyword evidence="8 11" id="KW-0472">Membrane</keyword>
<comment type="caution">
    <text evidence="14">The sequence shown here is derived from an EMBL/GenBank/DDBJ whole genome shotgun (WGS) entry which is preliminary data.</text>
</comment>
<feature type="transmembrane region" description="Helical" evidence="11">
    <location>
        <begin position="6"/>
        <end position="25"/>
    </location>
</feature>
<evidence type="ECO:0000256" key="5">
    <source>
        <dbReference type="ARBA" id="ARBA00022692"/>
    </source>
</evidence>
<evidence type="ECO:0000256" key="11">
    <source>
        <dbReference type="SAM" id="Phobius"/>
    </source>
</evidence>
<evidence type="ECO:0000256" key="8">
    <source>
        <dbReference type="ARBA" id="ARBA00023136"/>
    </source>
</evidence>
<dbReference type="PANTHER" id="PTHR43653:SF1">
    <property type="entry name" value="CYTOCHROME C-TYPE BIOGENESIS PROTEIN CCMF"/>
    <property type="match status" value="1"/>
</dbReference>
<feature type="region of interest" description="Disordered" evidence="10">
    <location>
        <begin position="649"/>
        <end position="675"/>
    </location>
</feature>
<gene>
    <name evidence="14" type="ORF">Q8A49_04105</name>
</gene>
<evidence type="ECO:0000259" key="12">
    <source>
        <dbReference type="Pfam" id="PF01578"/>
    </source>
</evidence>
<feature type="transmembrane region" description="Helical" evidence="11">
    <location>
        <begin position="356"/>
        <end position="379"/>
    </location>
</feature>
<dbReference type="Proteomes" id="UP001348641">
    <property type="component" value="Unassembled WGS sequence"/>
</dbReference>
<feature type="transmembrane region" description="Helical" evidence="11">
    <location>
        <begin position="501"/>
        <end position="520"/>
    </location>
</feature>
<evidence type="ECO:0000256" key="7">
    <source>
        <dbReference type="ARBA" id="ARBA00022989"/>
    </source>
</evidence>
<comment type="similarity">
    <text evidence="2">Belongs to the CcmF/CycK/Ccl1/NrfE/CcsA family.</text>
</comment>
<accession>A0ABU7KKK0</accession>